<dbReference type="CTD" id="180237"/>
<organism evidence="6 7">
    <name type="scientific">Caenorhabditis elegans</name>
    <dbReference type="NCBI Taxonomy" id="6239"/>
    <lineage>
        <taxon>Eukaryota</taxon>
        <taxon>Metazoa</taxon>
        <taxon>Ecdysozoa</taxon>
        <taxon>Nematoda</taxon>
        <taxon>Chromadorea</taxon>
        <taxon>Rhabditida</taxon>
        <taxon>Rhabditina</taxon>
        <taxon>Rhabditomorpha</taxon>
        <taxon>Rhabditoidea</taxon>
        <taxon>Rhabditidae</taxon>
        <taxon>Peloderinae</taxon>
        <taxon>Caenorhabditis</taxon>
    </lineage>
</organism>
<dbReference type="InterPro" id="IPR000387">
    <property type="entry name" value="Tyr_Pase_dom"/>
</dbReference>
<evidence type="ECO:0000259" key="5">
    <source>
        <dbReference type="PROSITE" id="PS50056"/>
    </source>
</evidence>
<dbReference type="PaxDb" id="6239-Y80D3A.8"/>
<dbReference type="CDD" id="cd00047">
    <property type="entry name" value="PTPc"/>
    <property type="match status" value="1"/>
</dbReference>
<dbReference type="PROSITE" id="PS50056">
    <property type="entry name" value="TYR_PHOSPHATASE_2"/>
    <property type="match status" value="1"/>
</dbReference>
<dbReference type="SMR" id="Q9U1Q9"/>
<reference evidence="6 7" key="1">
    <citation type="journal article" date="1998" name="Science">
        <title>Genome sequence of the nematode C. elegans: a platform for investigating biology.</title>
        <authorList>
            <consortium name="The C. elegans sequencing consortium"/>
            <person name="Sulson J.E."/>
            <person name="Waterston R."/>
        </authorList>
    </citation>
    <scope>NUCLEOTIDE SEQUENCE [LARGE SCALE GENOMIC DNA]</scope>
    <source>
        <strain evidence="6 7">Bristol N2</strain>
    </source>
</reference>
<proteinExistence type="predicted"/>
<feature type="domain" description="Tyrosine-protein phosphatase" evidence="4">
    <location>
        <begin position="1010"/>
        <end position="1240"/>
    </location>
</feature>
<evidence type="ECO:0000256" key="2">
    <source>
        <dbReference type="SAM" id="Phobius"/>
    </source>
</evidence>
<dbReference type="HOGENOM" id="CLU_002807_0_0_1"/>
<sequence>MNTFQSFAIVLLLMFCKLHAFNSTTLDPPDTTDSVKESTKPTDYLEHITIIAHIANGITLQAGLMNGSIPINEVVGEMLNLGSANVSDLINYKPDKILELIKKLKEVRQSAAANNEISPMEKRALEWEDYRLRSEFIGDVTNLTGSVEYFNAVGNFQRDFNSSLFESTAEKFDGFNEHITSILKSSLKDTSFPITGSAKLKVFNETFQSLKVLLTEIKTLNRTSFDILHNGPNIFKSLDTVIKLSALRQNYIALYSKKVEDAIKTNIELVSALSAVNEASRSDMMTVSKLSDRLVSIPSRKYTSGFSLELIGLEQLTDDVKNQWFFEMTNATEVDGQSIRKSLKPIFSAFETLQAVNKKLKVTFPERTKFQQFKDEPYFIPVNANSYIDVVKKYEGCNENGHSDDYRKKGVEFMNNVETVSDWLTAFDNFTQTLDLDQLEKDVAAFVESLNFTDINNETQSRMEVIEIVKNIRSNNISLIKIQESVKGIETQFNAVRLDSLRNSVFPKVTDEFKKDEDFQKVINAENNVNSCLQNVKNESLVISEAIKTIQKLRVLDDNLLESVRQTATSVAQFSTVLPTVGSIPDAMKKGVKNVTLQLNEMSLKSLNQSDGIGISASALRNVFSLLDLESSINQLKSVDGIVKVGIDKSSNKSELQSLWGSHNDDIISLEGAIAKSKVFKSKIDVSKAKTLSSYSTPLQNLASIPDVKIDAVKKSKALEILISSLVASSVKRRKKRDTKSDLLAAKATLDKIAVLDLQFSSHSTQFQNVPSAFQSFDNFLQLFFASQQPISVPPPNPQSNSGGVNTGGTGNGTSSGGPSGNTGTGPTVGVTAAVVGSSTVSTVSDELSVVIPVVLILVALVIGGIVFIWYRKREEKRKEEEAEEERKREEEKLIAERKRIEEVEEQRKREAEDKEKIEQLNAKVREKEERSEARRKQKEKDDEEEKRLYEEKEKEQRKKQIKGIEKWTKSMDFKDNHKTAKFYNTTIENVNVTTIDKDHITESYAYLPKNKHRYPTLPCKPSTAVKVIVNGQRVPIHANWVPTPGHPHRFIVTQGPLKNTRYDFWMMLTQYDVEHIVMLGQNMENLIVKCDYYIPPHISEPFKIGRFNIKITDGKSILNKKIYQRTLEVVDSTGKLATRTVMHYQYAGWTARGVPKSHAEMFDLMEMLKKSEKPIVVQCPNGIGRSMAFIGTECLARQVEADPTIELTEALKHMREHRWNGIQKNFQLYWMTLGTMYRLIKEYGFDMKIYDQQMAIFSDVVDRLVALDKNSVDA</sequence>
<feature type="region of interest" description="Disordered" evidence="1">
    <location>
        <begin position="926"/>
        <end position="956"/>
    </location>
</feature>
<dbReference type="PANTHER" id="PTHR32525:SF1">
    <property type="entry name" value="DOMAIN OF UNKNOWN FUNCTION WSN DOMAIN-CONTAINING PROTEIN-RELATED"/>
    <property type="match status" value="1"/>
</dbReference>
<dbReference type="InterPro" id="IPR000242">
    <property type="entry name" value="PTP_cat"/>
</dbReference>
<dbReference type="Proteomes" id="UP000001940">
    <property type="component" value="Chromosome V"/>
</dbReference>
<dbReference type="FunCoup" id="Q9U1Q9">
    <property type="interactions" value="6"/>
</dbReference>
<protein>
    <submittedName>
        <fullName evidence="6">Protein-tyrosine-phosphatase</fullName>
    </submittedName>
</protein>
<dbReference type="STRING" id="6239.Y80D3A.8.1"/>
<dbReference type="PRINTS" id="PR00700">
    <property type="entry name" value="PRTYPHPHTASE"/>
</dbReference>
<dbReference type="InterPro" id="IPR003595">
    <property type="entry name" value="Tyr_Pase_cat"/>
</dbReference>
<dbReference type="KEGG" id="cel:CELE_Y80D3A.8"/>
<keyword evidence="2" id="KW-0472">Membrane</keyword>
<evidence type="ECO:0000256" key="1">
    <source>
        <dbReference type="SAM" id="MobiDB-lite"/>
    </source>
</evidence>
<dbReference type="GO" id="GO:0004725">
    <property type="term" value="F:protein tyrosine phosphatase activity"/>
    <property type="evidence" value="ECO:0007669"/>
    <property type="project" value="InterPro"/>
</dbReference>
<evidence type="ECO:0000259" key="4">
    <source>
        <dbReference type="PROSITE" id="PS50055"/>
    </source>
</evidence>
<feature type="region of interest" description="Disordered" evidence="1">
    <location>
        <begin position="792"/>
        <end position="826"/>
    </location>
</feature>
<dbReference type="Pfam" id="PF02206">
    <property type="entry name" value="WSN"/>
    <property type="match status" value="1"/>
</dbReference>
<dbReference type="InterPro" id="IPR003125">
    <property type="entry name" value="WSN"/>
</dbReference>
<dbReference type="PhylomeDB" id="Q9U1Q9"/>
<keyword evidence="2" id="KW-1133">Transmembrane helix</keyword>
<dbReference type="OMA" id="PHISEPF"/>
<gene>
    <name evidence="6" type="ORF">CELE_Y80D3A.8</name>
    <name evidence="6 8" type="ORF">Y80D3A.8</name>
</gene>
<feature type="compositionally biased region" description="Gly residues" evidence="1">
    <location>
        <begin position="805"/>
        <end position="824"/>
    </location>
</feature>
<dbReference type="Pfam" id="PF00102">
    <property type="entry name" value="Y_phosphatase"/>
    <property type="match status" value="1"/>
</dbReference>
<dbReference type="WormBase" id="Y80D3A.8">
    <property type="protein sequence ID" value="CE47580"/>
    <property type="gene ID" value="WBGene00013586"/>
</dbReference>
<evidence type="ECO:0000313" key="6">
    <source>
        <dbReference type="EMBL" id="CAB60442.2"/>
    </source>
</evidence>
<dbReference type="PANTHER" id="PTHR32525">
    <property type="entry name" value="PROTEIN-TYROSINE-PHOSPHATASE"/>
    <property type="match status" value="1"/>
</dbReference>
<dbReference type="AlphaFoldDB" id="Q9U1Q9"/>
<dbReference type="OrthoDB" id="5846887at2759"/>
<dbReference type="UCSC" id="Y80D3A.8">
    <property type="organism name" value="c. elegans"/>
</dbReference>
<dbReference type="Gene3D" id="3.90.190.10">
    <property type="entry name" value="Protein tyrosine phosphatase superfamily"/>
    <property type="match status" value="1"/>
</dbReference>
<evidence type="ECO:0000313" key="8">
    <source>
        <dbReference type="WormBase" id="Y80D3A.8"/>
    </source>
</evidence>
<evidence type="ECO:0000256" key="3">
    <source>
        <dbReference type="SAM" id="SignalP"/>
    </source>
</evidence>
<feature type="signal peptide" evidence="3">
    <location>
        <begin position="1"/>
        <end position="20"/>
    </location>
</feature>
<dbReference type="EMBL" id="BX284605">
    <property type="protein sequence ID" value="CAB60442.2"/>
    <property type="molecule type" value="Genomic_DNA"/>
</dbReference>
<feature type="chain" id="PRO_5004334086" evidence="3">
    <location>
        <begin position="21"/>
        <end position="1275"/>
    </location>
</feature>
<dbReference type="PROSITE" id="PS50055">
    <property type="entry name" value="TYR_PHOSPHATASE_PTP"/>
    <property type="match status" value="1"/>
</dbReference>
<keyword evidence="3" id="KW-0732">Signal</keyword>
<dbReference type="Bgee" id="WBGene00013586">
    <property type="expression patterns" value="Expressed in material anatomical entity and 2 other cell types or tissues"/>
</dbReference>
<feature type="transmembrane region" description="Helical" evidence="2">
    <location>
        <begin position="850"/>
        <end position="871"/>
    </location>
</feature>
<keyword evidence="2" id="KW-0812">Transmembrane</keyword>
<dbReference type="CDD" id="cd22249">
    <property type="entry name" value="UDM1_RNF168_RNF169-like"/>
    <property type="match status" value="1"/>
</dbReference>
<dbReference type="GeneID" id="180237"/>
<evidence type="ECO:0000313" key="7">
    <source>
        <dbReference type="Proteomes" id="UP000001940"/>
    </source>
</evidence>
<dbReference type="eggNOG" id="ENOG502QR81">
    <property type="taxonomic scope" value="Eukaryota"/>
</dbReference>
<dbReference type="SUPFAM" id="SSF52799">
    <property type="entry name" value="(Phosphotyrosine protein) phosphatases II"/>
    <property type="match status" value="1"/>
</dbReference>
<dbReference type="SMART" id="SM00404">
    <property type="entry name" value="PTPc_motif"/>
    <property type="match status" value="1"/>
</dbReference>
<dbReference type="InterPro" id="IPR029021">
    <property type="entry name" value="Prot-tyrosine_phosphatase-like"/>
</dbReference>
<dbReference type="AGR" id="WB:WBGene00013586"/>
<accession>Q9U1Q9</accession>
<dbReference type="InParanoid" id="Q9U1Q9"/>
<dbReference type="SMART" id="SM00453">
    <property type="entry name" value="WSN"/>
    <property type="match status" value="1"/>
</dbReference>
<feature type="domain" description="Tyrosine specific protein phosphatases" evidence="5">
    <location>
        <begin position="1160"/>
        <end position="1230"/>
    </location>
</feature>
<keyword evidence="7" id="KW-1185">Reference proteome</keyword>
<dbReference type="SMART" id="SM00194">
    <property type="entry name" value="PTPc"/>
    <property type="match status" value="1"/>
</dbReference>
<name>Q9U1Q9_CAEEL</name>
<dbReference type="RefSeq" id="NP_507691.2">
    <property type="nucleotide sequence ID" value="NM_075290.2"/>
</dbReference>